<feature type="domain" description="DhaL" evidence="16">
    <location>
        <begin position="396"/>
        <end position="602"/>
    </location>
</feature>
<dbReference type="GO" id="GO:0005096">
    <property type="term" value="F:GTPase activator activity"/>
    <property type="evidence" value="ECO:0007669"/>
    <property type="project" value="InterPro"/>
</dbReference>
<dbReference type="EC" id="2.7.1.28" evidence="2"/>
<evidence type="ECO:0000256" key="15">
    <source>
        <dbReference type="ARBA" id="ARBA00048898"/>
    </source>
</evidence>
<feature type="domain" description="DhaK" evidence="17">
    <location>
        <begin position="14"/>
        <end position="345"/>
    </location>
</feature>
<dbReference type="InterPro" id="IPR032035">
    <property type="entry name" value="Folliculin_DENN"/>
</dbReference>
<evidence type="ECO:0000256" key="1">
    <source>
        <dbReference type="ARBA" id="ARBA00012107"/>
    </source>
</evidence>
<dbReference type="PROSITE" id="PS51481">
    <property type="entry name" value="DHAK"/>
    <property type="match status" value="1"/>
</dbReference>
<comment type="catalytic activity">
    <reaction evidence="15">
        <text>dihydroxyacetone + ATP = dihydroxyacetone phosphate + ADP + H(+)</text>
        <dbReference type="Rhea" id="RHEA:15773"/>
        <dbReference type="ChEBI" id="CHEBI:15378"/>
        <dbReference type="ChEBI" id="CHEBI:16016"/>
        <dbReference type="ChEBI" id="CHEBI:30616"/>
        <dbReference type="ChEBI" id="CHEBI:57642"/>
        <dbReference type="ChEBI" id="CHEBI:456216"/>
        <dbReference type="EC" id="2.7.1.29"/>
    </reaction>
</comment>
<accession>A0A7R9J730</accession>
<evidence type="ECO:0000256" key="5">
    <source>
        <dbReference type="ARBA" id="ARBA00022679"/>
    </source>
</evidence>
<evidence type="ECO:0000313" key="19">
    <source>
        <dbReference type="EMBL" id="CAD7573196.1"/>
    </source>
</evidence>
<dbReference type="GO" id="GO:0005524">
    <property type="term" value="F:ATP binding"/>
    <property type="evidence" value="ECO:0007669"/>
    <property type="project" value="UniProtKB-KW"/>
</dbReference>
<dbReference type="InterPro" id="IPR037520">
    <property type="entry name" value="Folliculin/SMCR8_longin"/>
</dbReference>
<dbReference type="Gene3D" id="3.40.50.10440">
    <property type="entry name" value="Dihydroxyacetone kinase, domain 1"/>
    <property type="match status" value="1"/>
</dbReference>
<dbReference type="InterPro" id="IPR050861">
    <property type="entry name" value="Dihydroxyacetone_Kinase"/>
</dbReference>
<evidence type="ECO:0000259" key="18">
    <source>
        <dbReference type="PROSITE" id="PS51834"/>
    </source>
</evidence>
<dbReference type="Gene3D" id="1.25.40.340">
    <property type="match status" value="1"/>
</dbReference>
<comment type="catalytic activity">
    <reaction evidence="14">
        <text>FAD = riboflavin cyclic-4',5'-phosphate + AMP + H(+)</text>
        <dbReference type="Rhea" id="RHEA:13729"/>
        <dbReference type="ChEBI" id="CHEBI:15378"/>
        <dbReference type="ChEBI" id="CHEBI:57692"/>
        <dbReference type="ChEBI" id="CHEBI:76202"/>
        <dbReference type="ChEBI" id="CHEBI:456215"/>
        <dbReference type="EC" id="4.6.1.15"/>
    </reaction>
</comment>
<dbReference type="InterPro" id="IPR004007">
    <property type="entry name" value="DhaL_dom"/>
</dbReference>
<gene>
    <name evidence="19" type="ORF">TCMB3V08_LOCUS5836</name>
</gene>
<keyword evidence="8" id="KW-0067">ATP-binding</keyword>
<dbReference type="InterPro" id="IPR037521">
    <property type="entry name" value="FLCN/SMCR8_DENN"/>
</dbReference>
<evidence type="ECO:0000256" key="14">
    <source>
        <dbReference type="ARBA" id="ARBA00048526"/>
    </source>
</evidence>
<evidence type="ECO:0000256" key="8">
    <source>
        <dbReference type="ARBA" id="ARBA00022840"/>
    </source>
</evidence>
<dbReference type="Pfam" id="PF02733">
    <property type="entry name" value="Dak1"/>
    <property type="match status" value="1"/>
</dbReference>
<dbReference type="GO" id="GO:0034012">
    <property type="term" value="F:FAD-AMP lyase (cyclizing) activity"/>
    <property type="evidence" value="ECO:0007669"/>
    <property type="project" value="UniProtKB-EC"/>
</dbReference>
<dbReference type="Gene3D" id="3.40.50.12430">
    <property type="match status" value="1"/>
</dbReference>
<dbReference type="SUPFAM" id="SSF82549">
    <property type="entry name" value="DAK1/DegV-like"/>
    <property type="match status" value="1"/>
</dbReference>
<evidence type="ECO:0000256" key="11">
    <source>
        <dbReference type="ARBA" id="ARBA00045490"/>
    </source>
</evidence>
<evidence type="ECO:0000259" key="17">
    <source>
        <dbReference type="PROSITE" id="PS51481"/>
    </source>
</evidence>
<comment type="subunit">
    <text evidence="12">Homodimer. Interacts with IFIH1 (via the CARD domains), the interaction is inhibited by viral infection.</text>
</comment>
<dbReference type="EMBL" id="OE181469">
    <property type="protein sequence ID" value="CAD7573196.1"/>
    <property type="molecule type" value="Genomic_DNA"/>
</dbReference>
<keyword evidence="7" id="KW-0418">Kinase</keyword>
<evidence type="ECO:0000256" key="4">
    <source>
        <dbReference type="ARBA" id="ARBA00018932"/>
    </source>
</evidence>
<dbReference type="Pfam" id="PF16692">
    <property type="entry name" value="Folliculin_C"/>
    <property type="match status" value="1"/>
</dbReference>
<dbReference type="SMART" id="SM01120">
    <property type="entry name" value="Dak2"/>
    <property type="match status" value="1"/>
</dbReference>
<dbReference type="GO" id="GO:0004371">
    <property type="term" value="F:glycerone kinase activity"/>
    <property type="evidence" value="ECO:0007669"/>
    <property type="project" value="UniProtKB-EC"/>
</dbReference>
<sequence length="1063" mass="117257">MATKLPKPKKMLNTVSSAVDDALAGLAMINKGLVILENERVVMRRDHASMIGKVKLISGGGSGHEPTPTGFVGQGMLTAVVMGDIFMAPPTSAILKTIKEIGKDHHEGVLLIVHNYMGDRLNFGIALERVLSEGMKVKMLVVGEDCSMPDVPKVEGRRGLTGCILIHKMAGAMAEEGRSLEDIFQRCKSLAVSDMATINVGWNLTSTLARNAEVPLLADEEAELGLGFNYEPGIHTIPLGTTAEVVQIMLAHMINADSMTHISLDTNCGIALLINNVGGSSKLEEQVFAMETLRQLLMNGYKVKRSYSGSFMTSLDMLGFSITLLNLSSPDILRYLDAPTSAPAWPQTFWGGFSAEDDSHDNLPIYVQGRIPHAEMEMDRRRKLLYGPHISEKSGQSLLQVLSFAVDALIASETQLNVNDMDGGDGDCGTTLRQGAVSVKQALNAGHFNSWRPYAVLEIISFCCERSMGGITGALYSIFFAAASKPFYAMREDAVVNAQSWLDALQAGTKAVMLYGQAEEGDRTMVDSLVAAATALKAALDIDPDDHVEAARSAAMAAESATQTTIRSEARIGKARKFKGRSVVFSTQAFHEHDGRLPGLQQGRPHKNFYGKEECLKASSTMSNTCEACQSLTSKPYGYISNDHDSRVSYLSTQYPTIGEVAALVRQACIRSLSCEVTPGREGPLYFGDKLRGHVLSHTFSLKDAQARGFQRWFSIIVLMKDKYFLLNSWPFLAHEEEQSACPQRAFRLLTVNSPDDSFLKKKTPNKSSRPITQLTADELVFPRLHLWFTWILRAGSTRMVEYVAEGLPTMNVSLDWEQQEETAEGFTVISTTPLNTSVNELEASSSYEVTKVLLFVENVREFRQLLGHEGFLSLAYNLMVGHQVVVRGCPSELVTSIIKCLKVLVPRHCYRAVNHSETYLELAECNLLGLEPQVAVPQPSATVLRLDILRPQNEDHQQNLEMYSFKIKWGGSMPTKCPTILLKMEKAIENSKLCENVLRRHFISLKEEWLNIAKVIHRVHQANGPNEDITELLRSLGAQDHDKLLLDFWATGLVTHPGDNGR</sequence>
<keyword evidence="9" id="KW-0170">Cobalt</keyword>
<dbReference type="PROSITE" id="PS51834">
    <property type="entry name" value="DENN_FLCN_SMCR8"/>
    <property type="match status" value="1"/>
</dbReference>
<evidence type="ECO:0000256" key="6">
    <source>
        <dbReference type="ARBA" id="ARBA00022741"/>
    </source>
</evidence>
<organism evidence="19">
    <name type="scientific">Timema californicum</name>
    <name type="common">California timema</name>
    <name type="synonym">Walking stick</name>
    <dbReference type="NCBI Taxonomy" id="61474"/>
    <lineage>
        <taxon>Eukaryota</taxon>
        <taxon>Metazoa</taxon>
        <taxon>Ecdysozoa</taxon>
        <taxon>Arthropoda</taxon>
        <taxon>Hexapoda</taxon>
        <taxon>Insecta</taxon>
        <taxon>Pterygota</taxon>
        <taxon>Neoptera</taxon>
        <taxon>Polyneoptera</taxon>
        <taxon>Phasmatodea</taxon>
        <taxon>Timematodea</taxon>
        <taxon>Timematoidea</taxon>
        <taxon>Timematidae</taxon>
        <taxon>Timema</taxon>
    </lineage>
</organism>
<dbReference type="Pfam" id="PF11704">
    <property type="entry name" value="Folliculin"/>
    <property type="match status" value="1"/>
</dbReference>
<feature type="domain" description="UDENN FLCN/SMCR8-type" evidence="18">
    <location>
        <begin position="630"/>
        <end position="1055"/>
    </location>
</feature>
<keyword evidence="5" id="KW-0808">Transferase</keyword>
<dbReference type="EC" id="4.6.1.15" evidence="3"/>
<dbReference type="Gene3D" id="3.30.1180.20">
    <property type="entry name" value="Dihydroxyacetone kinase, domain 2"/>
    <property type="match status" value="1"/>
</dbReference>
<evidence type="ECO:0000256" key="10">
    <source>
        <dbReference type="ARBA" id="ARBA00032426"/>
    </source>
</evidence>
<dbReference type="FunFam" id="3.40.50.10440:FF:000001">
    <property type="entry name" value="Dihydroxyacetone kinase, DhaK subunit"/>
    <property type="match status" value="1"/>
</dbReference>
<dbReference type="EC" id="2.7.1.29" evidence="1"/>
<evidence type="ECO:0000256" key="9">
    <source>
        <dbReference type="ARBA" id="ARBA00023285"/>
    </source>
</evidence>
<dbReference type="InterPro" id="IPR036117">
    <property type="entry name" value="DhaL_dom_sf"/>
</dbReference>
<dbReference type="PANTHER" id="PTHR28629">
    <property type="entry name" value="TRIOKINASE/FMN CYCLASE"/>
    <property type="match status" value="1"/>
</dbReference>
<evidence type="ECO:0000259" key="16">
    <source>
        <dbReference type="PROSITE" id="PS51480"/>
    </source>
</evidence>
<comment type="function">
    <text evidence="11">Catalyzes both the phosphorylation of dihydroxyacetone and of glyceraldehyde, and the splitting of ribonucleoside diphosphate-X compounds among which FAD is the best substrate. Represses IFIH1-mediated cellular antiviral response.</text>
</comment>
<dbReference type="InterPro" id="IPR044886">
    <property type="entry name" value="FLCN_DENN_C_sf"/>
</dbReference>
<evidence type="ECO:0000256" key="2">
    <source>
        <dbReference type="ARBA" id="ARBA00012110"/>
    </source>
</evidence>
<reference evidence="19" key="1">
    <citation type="submission" date="2020-11" db="EMBL/GenBank/DDBJ databases">
        <authorList>
            <person name="Tran Van P."/>
        </authorList>
    </citation>
    <scope>NUCLEOTIDE SEQUENCE</scope>
</reference>
<evidence type="ECO:0000256" key="7">
    <source>
        <dbReference type="ARBA" id="ARBA00022777"/>
    </source>
</evidence>
<dbReference type="SUPFAM" id="SSF101473">
    <property type="entry name" value="DhaL-like"/>
    <property type="match status" value="1"/>
</dbReference>
<dbReference type="GO" id="GO:0005829">
    <property type="term" value="C:cytosol"/>
    <property type="evidence" value="ECO:0007669"/>
    <property type="project" value="TreeGrafter"/>
</dbReference>
<comment type="catalytic activity">
    <reaction evidence="13">
        <text>D-glyceraldehyde + ATP = D-glyceraldehyde 3-phosphate + ADP + H(+)</text>
        <dbReference type="Rhea" id="RHEA:13941"/>
        <dbReference type="ChEBI" id="CHEBI:15378"/>
        <dbReference type="ChEBI" id="CHEBI:17378"/>
        <dbReference type="ChEBI" id="CHEBI:30616"/>
        <dbReference type="ChEBI" id="CHEBI:59776"/>
        <dbReference type="ChEBI" id="CHEBI:456216"/>
        <dbReference type="EC" id="2.7.1.28"/>
    </reaction>
</comment>
<keyword evidence="6" id="KW-0547">Nucleotide-binding</keyword>
<evidence type="ECO:0000256" key="3">
    <source>
        <dbReference type="ARBA" id="ARBA00012578"/>
    </source>
</evidence>
<dbReference type="GO" id="GO:0050354">
    <property type="term" value="F:triokinase activity"/>
    <property type="evidence" value="ECO:0007669"/>
    <property type="project" value="UniProtKB-EC"/>
</dbReference>
<proteinExistence type="predicted"/>
<dbReference type="GO" id="GO:0019563">
    <property type="term" value="P:glycerol catabolic process"/>
    <property type="evidence" value="ECO:0007669"/>
    <property type="project" value="TreeGrafter"/>
</dbReference>
<evidence type="ECO:0000256" key="12">
    <source>
        <dbReference type="ARBA" id="ARBA00046681"/>
    </source>
</evidence>
<dbReference type="Pfam" id="PF02734">
    <property type="entry name" value="Dak2"/>
    <property type="match status" value="1"/>
</dbReference>
<dbReference type="PROSITE" id="PS51480">
    <property type="entry name" value="DHAL"/>
    <property type="match status" value="1"/>
</dbReference>
<name>A0A7R9J730_TIMCA</name>
<dbReference type="PANTHER" id="PTHR28629:SF4">
    <property type="entry name" value="TRIOKINASE_FMN CYCLASE"/>
    <property type="match status" value="1"/>
</dbReference>
<evidence type="ECO:0000256" key="13">
    <source>
        <dbReference type="ARBA" id="ARBA00047974"/>
    </source>
</evidence>
<dbReference type="Gene3D" id="1.10.10.1730">
    <property type="entry name" value="Folliculin"/>
    <property type="match status" value="1"/>
</dbReference>
<protein>
    <recommendedName>
        <fullName evidence="4">Triokinase/FMN cyclase</fullName>
        <ecNumber evidence="2">2.7.1.28</ecNumber>
        <ecNumber evidence="1">2.7.1.29</ecNumber>
        <ecNumber evidence="3">4.6.1.15</ecNumber>
    </recommendedName>
    <alternativeName>
        <fullName evidence="10">Bifunctional ATP-dependent dihydroxyacetone kinase/FAD-AMP lyase (cyclizing)</fullName>
    </alternativeName>
</protein>
<dbReference type="AlphaFoldDB" id="A0A7R9J730"/>
<dbReference type="InterPro" id="IPR004006">
    <property type="entry name" value="DhaK_dom"/>
</dbReference>